<evidence type="ECO:0000259" key="1">
    <source>
        <dbReference type="Pfam" id="PF13676"/>
    </source>
</evidence>
<keyword evidence="3" id="KW-1185">Reference proteome</keyword>
<dbReference type="SUPFAM" id="SSF52200">
    <property type="entry name" value="Toll/Interleukin receptor TIR domain"/>
    <property type="match status" value="1"/>
</dbReference>
<keyword evidence="2" id="KW-0675">Receptor</keyword>
<dbReference type="Proteomes" id="UP001165293">
    <property type="component" value="Unassembled WGS sequence"/>
</dbReference>
<dbReference type="InterPro" id="IPR035897">
    <property type="entry name" value="Toll_tir_struct_dom_sf"/>
</dbReference>
<organism evidence="2 3">
    <name type="scientific">Noviluteimonas lactosilytica</name>
    <dbReference type="NCBI Taxonomy" id="2888523"/>
    <lineage>
        <taxon>Bacteria</taxon>
        <taxon>Pseudomonadati</taxon>
        <taxon>Pseudomonadota</taxon>
        <taxon>Gammaproteobacteria</taxon>
        <taxon>Lysobacterales</taxon>
        <taxon>Lysobacteraceae</taxon>
        <taxon>Noviluteimonas</taxon>
    </lineage>
</organism>
<name>A0ABS8JGV3_9GAMM</name>
<sequence length="158" mass="17849">MKVFISHKQEDAAAAQRVAHRLKAQHSIECYLDVIDPYVGGSVERLADHIRAEMGKCTQLLAVVSTNTAYSQWVPWEIGVATEKDFPLATYAADGAMTPEFLRKWPYLKNEQDLDAYARVSKQASAVFAGHRRVLNESLARSYATKDFYRDLRRALGQ</sequence>
<proteinExistence type="predicted"/>
<feature type="domain" description="TIR" evidence="1">
    <location>
        <begin position="3"/>
        <end position="83"/>
    </location>
</feature>
<gene>
    <name evidence="2" type="ORF">LK996_07080</name>
</gene>
<dbReference type="Gene3D" id="3.40.50.10140">
    <property type="entry name" value="Toll/interleukin-1 receptor homology (TIR) domain"/>
    <property type="match status" value="1"/>
</dbReference>
<evidence type="ECO:0000313" key="2">
    <source>
        <dbReference type="EMBL" id="MCC8362838.1"/>
    </source>
</evidence>
<dbReference type="RefSeq" id="WP_425493711.1">
    <property type="nucleotide sequence ID" value="NZ_JAJGAK010000001.1"/>
</dbReference>
<evidence type="ECO:0000313" key="3">
    <source>
        <dbReference type="Proteomes" id="UP001165293"/>
    </source>
</evidence>
<dbReference type="InterPro" id="IPR000157">
    <property type="entry name" value="TIR_dom"/>
</dbReference>
<accession>A0ABS8JGV3</accession>
<protein>
    <submittedName>
        <fullName evidence="2">Toll/interleukin-1 receptor domain-containing protein</fullName>
    </submittedName>
</protein>
<dbReference type="EMBL" id="JAJGAK010000001">
    <property type="protein sequence ID" value="MCC8362838.1"/>
    <property type="molecule type" value="Genomic_DNA"/>
</dbReference>
<comment type="caution">
    <text evidence="2">The sequence shown here is derived from an EMBL/GenBank/DDBJ whole genome shotgun (WGS) entry which is preliminary data.</text>
</comment>
<reference evidence="2" key="1">
    <citation type="submission" date="2021-10" db="EMBL/GenBank/DDBJ databases">
        <authorList>
            <person name="Lyu M."/>
            <person name="Wang X."/>
            <person name="Meng X."/>
            <person name="Xu K."/>
        </authorList>
    </citation>
    <scope>NUCLEOTIDE SEQUENCE</scope>
    <source>
        <strain evidence="2">A6</strain>
    </source>
</reference>
<dbReference type="Pfam" id="PF13676">
    <property type="entry name" value="TIR_2"/>
    <property type="match status" value="1"/>
</dbReference>